<organism evidence="2 3">
    <name type="scientific">Porphyridium purpureum</name>
    <name type="common">Red alga</name>
    <name type="synonym">Porphyridium cruentum</name>
    <dbReference type="NCBI Taxonomy" id="35688"/>
    <lineage>
        <taxon>Eukaryota</taxon>
        <taxon>Rhodophyta</taxon>
        <taxon>Bangiophyceae</taxon>
        <taxon>Porphyridiales</taxon>
        <taxon>Porphyridiaceae</taxon>
        <taxon>Porphyridium</taxon>
    </lineage>
</organism>
<sequence>MERKRSREEIDEWERTLELALDDAKISGSRVAAKDFFAARLKAASGDEVRVVRELLRRGELVKTQLEAAQRRRAELVRLKAERERKLHDPKSKGMSLSLPRTGCIAGDDDGGAASARAQASAQAMAHVRVCELRVSQDVDTCATLVFRGSYARALHMLDGFSHVWLIIIQQGEVSGVGACVPEHGSGHQSRRIWLETARTLCVRHVAARANEPASVELNIECGSTHLTGDMVVVDIKPYLAYCDAEPLRNVYMREDATEVCSANT</sequence>
<evidence type="ECO:0000313" key="3">
    <source>
        <dbReference type="Proteomes" id="UP000324585"/>
    </source>
</evidence>
<name>A0A5J4Z5T4_PORPP</name>
<dbReference type="Proteomes" id="UP000324585">
    <property type="component" value="Unassembled WGS sequence"/>
</dbReference>
<evidence type="ECO:0000256" key="1">
    <source>
        <dbReference type="SAM" id="Coils"/>
    </source>
</evidence>
<comment type="caution">
    <text evidence="2">The sequence shown here is derived from an EMBL/GenBank/DDBJ whole genome shotgun (WGS) entry which is preliminary data.</text>
</comment>
<keyword evidence="3" id="KW-1185">Reference proteome</keyword>
<accession>A0A5J4Z5T4</accession>
<dbReference type="AlphaFoldDB" id="A0A5J4Z5T4"/>
<dbReference type="EMBL" id="VRMN01000001">
    <property type="protein sequence ID" value="KAA8499221.1"/>
    <property type="molecule type" value="Genomic_DNA"/>
</dbReference>
<gene>
    <name evidence="2" type="ORF">FVE85_6806</name>
</gene>
<keyword evidence="1" id="KW-0175">Coiled coil</keyword>
<protein>
    <submittedName>
        <fullName evidence="2">Uncharacterized protein</fullName>
    </submittedName>
</protein>
<reference evidence="3" key="1">
    <citation type="journal article" date="2019" name="Nat. Commun.">
        <title>Expansion of phycobilisome linker gene families in mesophilic red algae.</title>
        <authorList>
            <person name="Lee J."/>
            <person name="Kim D."/>
            <person name="Bhattacharya D."/>
            <person name="Yoon H.S."/>
        </authorList>
    </citation>
    <scope>NUCLEOTIDE SEQUENCE [LARGE SCALE GENOMIC DNA]</scope>
    <source>
        <strain evidence="3">CCMP 1328</strain>
    </source>
</reference>
<proteinExistence type="predicted"/>
<feature type="coiled-coil region" evidence="1">
    <location>
        <begin position="52"/>
        <end position="86"/>
    </location>
</feature>
<evidence type="ECO:0000313" key="2">
    <source>
        <dbReference type="EMBL" id="KAA8499221.1"/>
    </source>
</evidence>